<dbReference type="GO" id="GO:0032259">
    <property type="term" value="P:methylation"/>
    <property type="evidence" value="ECO:0007669"/>
    <property type="project" value="UniProtKB-KW"/>
</dbReference>
<organism evidence="1 2">
    <name type="scientific">Amaricoccus solimangrovi</name>
    <dbReference type="NCBI Taxonomy" id="2589815"/>
    <lineage>
        <taxon>Bacteria</taxon>
        <taxon>Pseudomonadati</taxon>
        <taxon>Pseudomonadota</taxon>
        <taxon>Alphaproteobacteria</taxon>
        <taxon>Rhodobacterales</taxon>
        <taxon>Paracoccaceae</taxon>
        <taxon>Amaricoccus</taxon>
    </lineage>
</organism>
<keyword evidence="1" id="KW-0489">Methyltransferase</keyword>
<proteinExistence type="predicted"/>
<keyword evidence="1" id="KW-0808">Transferase</keyword>
<dbReference type="EC" id="2.1.1.144" evidence="1"/>
<dbReference type="CDD" id="cd02440">
    <property type="entry name" value="AdoMet_MTases"/>
    <property type="match status" value="1"/>
</dbReference>
<accession>A0A501WEI2</accession>
<dbReference type="NCBIfam" id="NF002463">
    <property type="entry name" value="PRK01683.1"/>
    <property type="match status" value="1"/>
</dbReference>
<comment type="caution">
    <text evidence="1">The sequence shown here is derived from an EMBL/GenBank/DDBJ whole genome shotgun (WGS) entry which is preliminary data.</text>
</comment>
<evidence type="ECO:0000313" key="2">
    <source>
        <dbReference type="Proteomes" id="UP000319255"/>
    </source>
</evidence>
<name>A0A501WEI2_9RHOB</name>
<dbReference type="InterPro" id="IPR029063">
    <property type="entry name" value="SAM-dependent_MTases_sf"/>
</dbReference>
<dbReference type="EMBL" id="VFRP01000026">
    <property type="protein sequence ID" value="TPE47989.1"/>
    <property type="molecule type" value="Genomic_DNA"/>
</dbReference>
<reference evidence="1 2" key="1">
    <citation type="submission" date="2019-06" db="EMBL/GenBank/DDBJ databases">
        <title>A novel bacterium of genus Amaricoccus, isolated from marine sediment.</title>
        <authorList>
            <person name="Huang H."/>
            <person name="Mo K."/>
            <person name="Hu Y."/>
        </authorList>
    </citation>
    <scope>NUCLEOTIDE SEQUENCE [LARGE SCALE GENOMIC DNA]</scope>
    <source>
        <strain evidence="1 2">HB172011</strain>
    </source>
</reference>
<protein>
    <submittedName>
        <fullName evidence="1">Trans-aconitate 2-methyltransferase</fullName>
        <ecNumber evidence="1">2.1.1.144</ecNumber>
    </submittedName>
</protein>
<gene>
    <name evidence="1" type="ORF">FJM51_19150</name>
</gene>
<dbReference type="GO" id="GO:0030798">
    <property type="term" value="F:trans-aconitate 2-methyltransferase activity"/>
    <property type="evidence" value="ECO:0007669"/>
    <property type="project" value="UniProtKB-EC"/>
</dbReference>
<dbReference type="PANTHER" id="PTHR43861:SF1">
    <property type="entry name" value="TRANS-ACONITATE 2-METHYLTRANSFERASE"/>
    <property type="match status" value="1"/>
</dbReference>
<dbReference type="Gene3D" id="1.10.150.290">
    <property type="entry name" value="S-adenosyl-L-methionine-dependent methyltransferases"/>
    <property type="match status" value="1"/>
</dbReference>
<dbReference type="RefSeq" id="WP_140455740.1">
    <property type="nucleotide sequence ID" value="NZ_VFRP01000026.1"/>
</dbReference>
<dbReference type="OrthoDB" id="9795085at2"/>
<keyword evidence="2" id="KW-1185">Reference proteome</keyword>
<dbReference type="Gene3D" id="3.40.50.150">
    <property type="entry name" value="Vaccinia Virus protein VP39"/>
    <property type="match status" value="1"/>
</dbReference>
<dbReference type="AlphaFoldDB" id="A0A501WEI2"/>
<dbReference type="Proteomes" id="UP000319255">
    <property type="component" value="Unassembled WGS sequence"/>
</dbReference>
<evidence type="ECO:0000313" key="1">
    <source>
        <dbReference type="EMBL" id="TPE47989.1"/>
    </source>
</evidence>
<dbReference type="Pfam" id="PF13489">
    <property type="entry name" value="Methyltransf_23"/>
    <property type="match status" value="1"/>
</dbReference>
<dbReference type="PANTHER" id="PTHR43861">
    <property type="entry name" value="TRANS-ACONITATE 2-METHYLTRANSFERASE-RELATED"/>
    <property type="match status" value="1"/>
</dbReference>
<sequence>MSDWSAARYLTFERERTRPVRDLLAEVPAEGIARAVDLGCGPGNSTGVLAARFPGAEVEGIDSSPDMIAAARERLPALRFTLGDLRDRDGAAPDLMLANAVLQWLPDHARLIPALGARLAPGGWLALQMPDNLDEPSHALMREVAARGPWAERLRGVQRDRLLAAEEYLAIFQRMGAEAEVWRTTYYHQLAGHAAIVDWLRATGLRSFLDPLGEAERDEFTARYLEELRVAYSALPDGRVALRFPRLFLLARMGRA</sequence>
<dbReference type="SUPFAM" id="SSF53335">
    <property type="entry name" value="S-adenosyl-L-methionine-dependent methyltransferases"/>
    <property type="match status" value="1"/>
</dbReference>
<dbReference type="InterPro" id="IPR023149">
    <property type="entry name" value="Trans_acon_MeTrfase_C"/>
</dbReference>